<evidence type="ECO:0000256" key="2">
    <source>
        <dbReference type="ARBA" id="ARBA00022692"/>
    </source>
</evidence>
<feature type="compositionally biased region" description="Low complexity" evidence="8">
    <location>
        <begin position="146"/>
        <end position="157"/>
    </location>
</feature>
<reference evidence="9 10" key="1">
    <citation type="submission" date="2020-04" db="EMBL/GenBank/DDBJ databases">
        <title>Phylogenetic Diversity and Antibacterial Activity against Ralstonia solanacearum of Endophytic Actinomycete Isolated from Moss.</title>
        <authorList>
            <person name="Zhuang X."/>
        </authorList>
    </citation>
    <scope>NUCLEOTIDE SEQUENCE [LARGE SCALE GENOMIC DNA]</scope>
    <source>
        <strain evidence="9 10">LD120</strain>
    </source>
</reference>
<keyword evidence="1 7" id="KW-1003">Cell membrane</keyword>
<gene>
    <name evidence="7 9" type="primary">mltG</name>
    <name evidence="9" type="ORF">HFV08_22615</name>
</gene>
<proteinExistence type="inferred from homology"/>
<comment type="function">
    <text evidence="7">Functions as a peptidoglycan terminase that cleaves nascent peptidoglycan strands endolytically to terminate their elongation.</text>
</comment>
<dbReference type="Proteomes" id="UP000772196">
    <property type="component" value="Unassembled WGS sequence"/>
</dbReference>
<evidence type="ECO:0000256" key="1">
    <source>
        <dbReference type="ARBA" id="ARBA00022475"/>
    </source>
</evidence>
<dbReference type="RefSeq" id="WP_168541831.1">
    <property type="nucleotide sequence ID" value="NZ_JAAWWP010000015.1"/>
</dbReference>
<dbReference type="Gene3D" id="3.30.1490.480">
    <property type="entry name" value="Endolytic murein transglycosylase"/>
    <property type="match status" value="1"/>
</dbReference>
<sequence length="684" mass="73336">MTEYGRGPGPDPWHPDDPLYGDGYRGQQAEGQGPAYGDQSPQQYESWQHGAPDPAYGQDPYASGDPYGTGQYQQPYDTGTHGTHEGYGRQQYGTGQQPYDPGRHPQQSYDPGHQQPYDTGQHPQQPYGSGHYDTGQQPYGGGDPSYGGQQPYGTGQYESGWDGGAQAQGGQGGYGSGVPVDPYGGQDPYSGQDPYAGRDPRGGQDSYGGQDPYGGPGGQGGHPQGGAPGDHYGDPAGQGQQTRPQGAAPQEPQPGQGGRRPPQPEAASRPGADGPGSGWDPGPDQGEHAFFAGGDEDDEDFEEGRAGRRGRSARRGGGGGGGKKSRSGLSCMVATVLLAGVIGGGGYFGYQFYQDRFGPAPDYSGEGSGTVSVEIPAGASGYDIGQALKKKGIVKSVQAFVDAQGDNPDGQRIQHGFYTLREQMSGKSAVTLMLDPKSRNALIIGEGRRNTQIYAEIDKRLGIAGGTTQKVAKTEWRSLGLPKWAENAGKRKDPLEGFLYPASYPVDKSMKPADVLERMVKRADSEYAKYDLAAEAEELDLKDPLQLVTVASLVQAEGITHEDFRRMAAVVYNRLKPSNTVTNQKLEFDSTYNYLKNKSNIDIPTGEIRSYDDPYNTYFYRGLTPGPIGNPGEDALKAAIEPDSGGWMFFISIDCKTTTFSKTLKEHEKYVAEFNKARKEGKCE</sequence>
<feature type="region of interest" description="Disordered" evidence="8">
    <location>
        <begin position="1"/>
        <end position="327"/>
    </location>
</feature>
<evidence type="ECO:0000256" key="3">
    <source>
        <dbReference type="ARBA" id="ARBA00022989"/>
    </source>
</evidence>
<feature type="compositionally biased region" description="Gly residues" evidence="8">
    <location>
        <begin position="211"/>
        <end position="228"/>
    </location>
</feature>
<keyword evidence="10" id="KW-1185">Reference proteome</keyword>
<dbReference type="InterPro" id="IPR003770">
    <property type="entry name" value="MLTG-like"/>
</dbReference>
<dbReference type="EMBL" id="JAAWWP010000015">
    <property type="protein sequence ID" value="NKI43992.1"/>
    <property type="molecule type" value="Genomic_DNA"/>
</dbReference>
<keyword evidence="6 7" id="KW-0961">Cell wall biogenesis/degradation</keyword>
<keyword evidence="4 7" id="KW-0472">Membrane</keyword>
<evidence type="ECO:0000256" key="8">
    <source>
        <dbReference type="SAM" id="MobiDB-lite"/>
    </source>
</evidence>
<keyword evidence="2 7" id="KW-0812">Transmembrane</keyword>
<feature type="site" description="Important for catalytic activity" evidence="7">
    <location>
        <position position="557"/>
    </location>
</feature>
<keyword evidence="5 7" id="KW-0456">Lyase</keyword>
<feature type="compositionally biased region" description="Low complexity" evidence="8">
    <location>
        <begin position="88"/>
        <end position="99"/>
    </location>
</feature>
<evidence type="ECO:0000256" key="4">
    <source>
        <dbReference type="ARBA" id="ARBA00023136"/>
    </source>
</evidence>
<feature type="compositionally biased region" description="Low complexity" evidence="8">
    <location>
        <begin position="243"/>
        <end position="254"/>
    </location>
</feature>
<evidence type="ECO:0000313" key="10">
    <source>
        <dbReference type="Proteomes" id="UP000772196"/>
    </source>
</evidence>
<comment type="catalytic activity">
    <reaction evidence="7">
        <text>a peptidoglycan chain = a peptidoglycan chain with N-acetyl-1,6-anhydromuramyl-[peptide] at the reducing end + a peptidoglycan chain with N-acetylglucosamine at the non-reducing end.</text>
        <dbReference type="EC" id="4.2.2.29"/>
    </reaction>
</comment>
<comment type="caution">
    <text evidence="9">The sequence shown here is derived from an EMBL/GenBank/DDBJ whole genome shotgun (WGS) entry which is preliminary data.</text>
</comment>
<dbReference type="PANTHER" id="PTHR30518:SF2">
    <property type="entry name" value="ENDOLYTIC MUREIN TRANSGLYCOSYLASE"/>
    <property type="match status" value="1"/>
</dbReference>
<evidence type="ECO:0000256" key="5">
    <source>
        <dbReference type="ARBA" id="ARBA00023239"/>
    </source>
</evidence>
<dbReference type="NCBIfam" id="TIGR00247">
    <property type="entry name" value="endolytic transglycosylase MltG"/>
    <property type="match status" value="1"/>
</dbReference>
<dbReference type="PANTHER" id="PTHR30518">
    <property type="entry name" value="ENDOLYTIC MUREIN TRANSGLYCOSYLASE"/>
    <property type="match status" value="1"/>
</dbReference>
<protein>
    <recommendedName>
        <fullName evidence="7">Endolytic murein transglycosylase</fullName>
        <ecNumber evidence="7">4.2.2.29</ecNumber>
    </recommendedName>
    <alternativeName>
        <fullName evidence="7">Peptidoglycan lytic transglycosylase</fullName>
    </alternativeName>
    <alternativeName>
        <fullName evidence="7">Peptidoglycan polymerization terminase</fullName>
    </alternativeName>
</protein>
<feature type="compositionally biased region" description="Polar residues" evidence="8">
    <location>
        <begin position="70"/>
        <end position="81"/>
    </location>
</feature>
<name>A0ABX1H6L1_9ACTN</name>
<feature type="compositionally biased region" description="Polar residues" evidence="8">
    <location>
        <begin position="116"/>
        <end position="127"/>
    </location>
</feature>
<dbReference type="HAMAP" id="MF_02065">
    <property type="entry name" value="MltG"/>
    <property type="match status" value="1"/>
</dbReference>
<comment type="similarity">
    <text evidence="7">Belongs to the transglycosylase MltG family.</text>
</comment>
<evidence type="ECO:0000313" key="9">
    <source>
        <dbReference type="EMBL" id="NKI43992.1"/>
    </source>
</evidence>
<feature type="compositionally biased region" description="Low complexity" evidence="8">
    <location>
        <begin position="280"/>
        <end position="293"/>
    </location>
</feature>
<keyword evidence="3 7" id="KW-1133">Transmembrane helix</keyword>
<dbReference type="EC" id="4.2.2.29" evidence="7"/>
<accession>A0ABX1H6L1</accession>
<organism evidence="9 10">
    <name type="scientific">Streptomyces physcomitrii</name>
    <dbReference type="NCBI Taxonomy" id="2724184"/>
    <lineage>
        <taxon>Bacteria</taxon>
        <taxon>Bacillati</taxon>
        <taxon>Actinomycetota</taxon>
        <taxon>Actinomycetes</taxon>
        <taxon>Kitasatosporales</taxon>
        <taxon>Streptomycetaceae</taxon>
        <taxon>Streptomyces</taxon>
    </lineage>
</organism>
<evidence type="ECO:0000256" key="7">
    <source>
        <dbReference type="HAMAP-Rule" id="MF_02065"/>
    </source>
</evidence>
<feature type="compositionally biased region" description="Gly residues" evidence="8">
    <location>
        <begin position="161"/>
        <end position="176"/>
    </location>
</feature>
<dbReference type="Pfam" id="PF02618">
    <property type="entry name" value="YceG"/>
    <property type="match status" value="1"/>
</dbReference>
<evidence type="ECO:0000256" key="6">
    <source>
        <dbReference type="ARBA" id="ARBA00023316"/>
    </source>
</evidence>